<dbReference type="AlphaFoldDB" id="A0AAW3TX96"/>
<dbReference type="Proteomes" id="UP000528945">
    <property type="component" value="Unassembled WGS sequence"/>
</dbReference>
<organism evidence="2 3">
    <name type="scientific">Sphingomonas aquatilis</name>
    <dbReference type="NCBI Taxonomy" id="93063"/>
    <lineage>
        <taxon>Bacteria</taxon>
        <taxon>Pseudomonadati</taxon>
        <taxon>Pseudomonadota</taxon>
        <taxon>Alphaproteobacteria</taxon>
        <taxon>Sphingomonadales</taxon>
        <taxon>Sphingomonadaceae</taxon>
        <taxon>Sphingomonas</taxon>
    </lineage>
</organism>
<feature type="signal peptide" evidence="1">
    <location>
        <begin position="1"/>
        <end position="28"/>
    </location>
</feature>
<evidence type="ECO:0008006" key="4">
    <source>
        <dbReference type="Google" id="ProtNLM"/>
    </source>
</evidence>
<dbReference type="RefSeq" id="WP_147035213.1">
    <property type="nucleotide sequence ID" value="NZ_JACIDB010000004.1"/>
</dbReference>
<evidence type="ECO:0000256" key="1">
    <source>
        <dbReference type="SAM" id="SignalP"/>
    </source>
</evidence>
<feature type="chain" id="PRO_5043542820" description="UrcA family protein" evidence="1">
    <location>
        <begin position="29"/>
        <end position="118"/>
    </location>
</feature>
<name>A0AAW3TX96_9SPHN</name>
<protein>
    <recommendedName>
        <fullName evidence="4">UrcA family protein</fullName>
    </recommendedName>
</protein>
<keyword evidence="1" id="KW-0732">Signal</keyword>
<comment type="caution">
    <text evidence="2">The sequence shown here is derived from an EMBL/GenBank/DDBJ whole genome shotgun (WGS) entry which is preliminary data.</text>
</comment>
<gene>
    <name evidence="2" type="ORF">GGR47_002326</name>
</gene>
<keyword evidence="3" id="KW-1185">Reference proteome</keyword>
<dbReference type="EMBL" id="JACIDB010000004">
    <property type="protein sequence ID" value="MBB3876080.1"/>
    <property type="molecule type" value="Genomic_DNA"/>
</dbReference>
<evidence type="ECO:0000313" key="2">
    <source>
        <dbReference type="EMBL" id="MBB3876080.1"/>
    </source>
</evidence>
<reference evidence="2 3" key="1">
    <citation type="submission" date="2020-08" db="EMBL/GenBank/DDBJ databases">
        <title>Genomic Encyclopedia of Type Strains, Phase IV (KMG-IV): sequencing the most valuable type-strain genomes for metagenomic binning, comparative biology and taxonomic classification.</title>
        <authorList>
            <person name="Goeker M."/>
        </authorList>
    </citation>
    <scope>NUCLEOTIDE SEQUENCE [LARGE SCALE GENOMIC DNA]</scope>
    <source>
        <strain evidence="2 3">DSM 15581</strain>
    </source>
</reference>
<accession>A0AAW3TX96</accession>
<dbReference type="InterPro" id="IPR006311">
    <property type="entry name" value="TAT_signal"/>
</dbReference>
<evidence type="ECO:0000313" key="3">
    <source>
        <dbReference type="Proteomes" id="UP000528945"/>
    </source>
</evidence>
<sequence length="118" mass="12973">MATHTSTRRGILSAMAIAPIVIAAPAAAASSSQFETLRLEYLDVQARANRGYDDEHPVFLALCGRLGEIEHQMIHKPCASLADARAKMRFMMDLNDFGTVFDSDDSHAIVADMSRFML</sequence>
<proteinExistence type="predicted"/>
<dbReference type="PROSITE" id="PS51318">
    <property type="entry name" value="TAT"/>
    <property type="match status" value="1"/>
</dbReference>